<dbReference type="InterPro" id="IPR033344">
    <property type="entry name" value="CURT1"/>
</dbReference>
<dbReference type="Proteomes" id="UP000503129">
    <property type="component" value="Chromosome"/>
</dbReference>
<evidence type="ECO:0000259" key="3">
    <source>
        <dbReference type="Pfam" id="PF14159"/>
    </source>
</evidence>
<feature type="transmembrane region" description="Helical" evidence="2">
    <location>
        <begin position="98"/>
        <end position="118"/>
    </location>
</feature>
<dbReference type="KEGG" id="bsen:DP114_13635"/>
<dbReference type="EMBL" id="CP030118">
    <property type="protein sequence ID" value="QDL08796.1"/>
    <property type="molecule type" value="Genomic_DNA"/>
</dbReference>
<reference evidence="4 5" key="1">
    <citation type="submission" date="2018-06" db="EMBL/GenBank/DDBJ databases">
        <title>Comparative genomics of Brasilonema spp. strains.</title>
        <authorList>
            <person name="Alvarenga D.O."/>
            <person name="Fiore M.F."/>
            <person name="Varani A.M."/>
        </authorList>
    </citation>
    <scope>NUCLEOTIDE SEQUENCE [LARGE SCALE GENOMIC DNA]</scope>
    <source>
        <strain evidence="4 5">CENA114</strain>
    </source>
</reference>
<feature type="domain" description="Cyanobacterial aminoacyl-tRNA synthetase CAAD" evidence="3">
    <location>
        <begin position="59"/>
        <end position="143"/>
    </location>
</feature>
<keyword evidence="2" id="KW-0472">Membrane</keyword>
<keyword evidence="5" id="KW-1185">Reference proteome</keyword>
<evidence type="ECO:0000313" key="4">
    <source>
        <dbReference type="EMBL" id="QDL08796.1"/>
    </source>
</evidence>
<dbReference type="InterPro" id="IPR025564">
    <property type="entry name" value="CAAD_dom"/>
</dbReference>
<keyword evidence="2" id="KW-1133">Transmembrane helix</keyword>
<evidence type="ECO:0000256" key="2">
    <source>
        <dbReference type="SAM" id="Phobius"/>
    </source>
</evidence>
<keyword evidence="2" id="KW-0812">Transmembrane</keyword>
<sequence length="143" mass="15856">MDSELQQAEYTDAKIKEGIKALEASEPGTLAMLPPATETEEELQQFGGQISTFLAELPEYLGRFVNEYKLPVISFALLVVTVTLLRLILAVLDAINDIPLLSPLLELTGIGYTIWFTFRYLLKGPTRQELGAKVDSIKKEIIG</sequence>
<dbReference type="GO" id="GO:0016020">
    <property type="term" value="C:membrane"/>
    <property type="evidence" value="ECO:0007669"/>
    <property type="project" value="UniProtKB-SubCell"/>
</dbReference>
<accession>A0A856MIJ2</accession>
<name>A0A856MIJ2_9CYAN</name>
<dbReference type="Pfam" id="PF14159">
    <property type="entry name" value="CAAD"/>
    <property type="match status" value="1"/>
</dbReference>
<organism evidence="4 5">
    <name type="scientific">Brasilonema sennae CENA114</name>
    <dbReference type="NCBI Taxonomy" id="415709"/>
    <lineage>
        <taxon>Bacteria</taxon>
        <taxon>Bacillati</taxon>
        <taxon>Cyanobacteriota</taxon>
        <taxon>Cyanophyceae</taxon>
        <taxon>Nostocales</taxon>
        <taxon>Scytonemataceae</taxon>
        <taxon>Brasilonema</taxon>
        <taxon>Bromeliae group (in: Brasilonema)</taxon>
    </lineage>
</organism>
<dbReference type="AlphaFoldDB" id="A0A856MIJ2"/>
<feature type="transmembrane region" description="Helical" evidence="2">
    <location>
        <begin position="70"/>
        <end position="92"/>
    </location>
</feature>
<evidence type="ECO:0000313" key="5">
    <source>
        <dbReference type="Proteomes" id="UP000503129"/>
    </source>
</evidence>
<comment type="subcellular location">
    <subcellularLocation>
        <location evidence="1">Membrane</location>
        <topology evidence="1">Multi-pass membrane protein</topology>
    </subcellularLocation>
</comment>
<gene>
    <name evidence="4" type="ORF">DP114_13635</name>
</gene>
<dbReference type="PANTHER" id="PTHR33222">
    <property type="match status" value="1"/>
</dbReference>
<protein>
    <recommendedName>
        <fullName evidence="3">Cyanobacterial aminoacyl-tRNA synthetase CAAD domain-containing protein</fullName>
    </recommendedName>
</protein>
<dbReference type="RefSeq" id="WP_169263779.1">
    <property type="nucleotide sequence ID" value="NZ_CAWOXK010000001.1"/>
</dbReference>
<proteinExistence type="predicted"/>
<dbReference type="GO" id="GO:0009579">
    <property type="term" value="C:thylakoid"/>
    <property type="evidence" value="ECO:0007669"/>
    <property type="project" value="InterPro"/>
</dbReference>
<evidence type="ECO:0000256" key="1">
    <source>
        <dbReference type="ARBA" id="ARBA00004141"/>
    </source>
</evidence>
<dbReference type="PANTHER" id="PTHR33222:SF4">
    <property type="entry name" value="PROTEIN CURVATURE THYLAKOID 1A, CHLOROPLASTIC"/>
    <property type="match status" value="1"/>
</dbReference>